<evidence type="ECO:0000313" key="1">
    <source>
        <dbReference type="EMBL" id="CAE8655191.1"/>
    </source>
</evidence>
<reference evidence="1" key="1">
    <citation type="submission" date="2021-02" db="EMBL/GenBank/DDBJ databases">
        <authorList>
            <person name="Dougan E. K."/>
            <person name="Rhodes N."/>
            <person name="Thang M."/>
            <person name="Chan C."/>
        </authorList>
    </citation>
    <scope>NUCLEOTIDE SEQUENCE</scope>
</reference>
<dbReference type="AlphaFoldDB" id="A0A813IKY8"/>
<comment type="caution">
    <text evidence="1">The sequence shown here is derived from an EMBL/GenBank/DDBJ whole genome shotgun (WGS) entry which is preliminary data.</text>
</comment>
<protein>
    <submittedName>
        <fullName evidence="1">Uncharacterized protein</fullName>
    </submittedName>
</protein>
<feature type="non-terminal residue" evidence="1">
    <location>
        <position position="140"/>
    </location>
</feature>
<accession>A0A813IKY8</accession>
<organism evidence="1 2">
    <name type="scientific">Polarella glacialis</name>
    <name type="common">Dinoflagellate</name>
    <dbReference type="NCBI Taxonomy" id="89957"/>
    <lineage>
        <taxon>Eukaryota</taxon>
        <taxon>Sar</taxon>
        <taxon>Alveolata</taxon>
        <taxon>Dinophyceae</taxon>
        <taxon>Suessiales</taxon>
        <taxon>Suessiaceae</taxon>
        <taxon>Polarella</taxon>
    </lineage>
</organism>
<evidence type="ECO:0000313" key="2">
    <source>
        <dbReference type="Proteomes" id="UP000626109"/>
    </source>
</evidence>
<dbReference type="EMBL" id="CAJNNW010013239">
    <property type="protein sequence ID" value="CAE8655191.1"/>
    <property type="molecule type" value="Genomic_DNA"/>
</dbReference>
<gene>
    <name evidence="1" type="ORF">PGLA2088_LOCUS11470</name>
</gene>
<proteinExistence type="predicted"/>
<sequence length="140" mass="15020">DVVFPGGYSKQEFSEKSPLRRLRAFPSELVLLGRASVLVKGVAARLGVQWSVAKKWEPLAKACITALCSEDECRLPAWALTTAAAQAPVSASASGRLSFADAARGCASLVRRWGLDKAASIMAARRLKKVEKEKAGSPRH</sequence>
<name>A0A813IKY8_POLGL</name>
<dbReference type="Proteomes" id="UP000626109">
    <property type="component" value="Unassembled WGS sequence"/>
</dbReference>